<evidence type="ECO:0000313" key="1">
    <source>
        <dbReference type="EMBL" id="TKY91716.1"/>
    </source>
</evidence>
<comment type="caution">
    <text evidence="1">The sequence shown here is derived from an EMBL/GenBank/DDBJ whole genome shotgun (WGS) entry which is preliminary data.</text>
</comment>
<evidence type="ECO:0000313" key="2">
    <source>
        <dbReference type="Proteomes" id="UP000315423"/>
    </source>
</evidence>
<dbReference type="EMBL" id="QYBA01000142">
    <property type="protein sequence ID" value="TKY91716.1"/>
    <property type="molecule type" value="Genomic_DNA"/>
</dbReference>
<dbReference type="Proteomes" id="UP000315423">
    <property type="component" value="Unassembled WGS sequence"/>
</dbReference>
<sequence>MLSIGIVTRGKYGMRLLDTITQYTGFTATSVSIPVILPKFIDDPASLVNGMTLNEEVLSSDLIITYSLHPDITPEIVLRAARAGSKAVLIPGGRSRAGDPGQLRRISEQYHIKLVIEDICCEIGDDTDSTINEFNSILGSPLLEVRADDGIISDVRVIRGAPCGSTWWMAEQLKGVLVDEAPAKAGLLIQQYPCRAIRGTLEGIHRSAQLHKKAVEDAIRT</sequence>
<proteinExistence type="predicted"/>
<accession>A0AC61SAU5</accession>
<name>A0AC61SAU5_9EURY</name>
<protein>
    <submittedName>
        <fullName evidence="1">Uncharacterized protein</fullName>
    </submittedName>
</protein>
<organism evidence="1 2">
    <name type="scientific">Candidatus Methanomarinus sp</name>
    <dbReference type="NCBI Taxonomy" id="3386244"/>
    <lineage>
        <taxon>Archaea</taxon>
        <taxon>Methanobacteriati</taxon>
        <taxon>Methanobacteriota</taxon>
        <taxon>Stenosarchaea group</taxon>
        <taxon>Methanomicrobia</taxon>
        <taxon>Methanosarcinales</taxon>
        <taxon>ANME-2 cluster</taxon>
        <taxon>Candidatus Methanocomedenaceae</taxon>
        <taxon>Candidatus Methanomarinus</taxon>
    </lineage>
</organism>
<gene>
    <name evidence="1" type="ORF">C5S46_04395</name>
</gene>
<reference evidence="1" key="1">
    <citation type="submission" date="2018-09" db="EMBL/GenBank/DDBJ databases">
        <title>A genomic encyclopedia of anaerobic methanotrophic archaea.</title>
        <authorList>
            <person name="Skennerton C.T."/>
            <person name="Chadwick G.L."/>
            <person name="Laso-Perez R."/>
            <person name="Leu A.O."/>
            <person name="Speth D.R."/>
            <person name="Yu H."/>
            <person name="Morgan-Lang C."/>
            <person name="Hatzenpichler R."/>
            <person name="Goudeau D."/>
            <person name="Malmstrom R."/>
            <person name="Woyke T."/>
            <person name="Hallam S."/>
            <person name="Tyson G.W."/>
            <person name="Wegener G."/>
            <person name="Boetius A."/>
            <person name="Orphan V.J."/>
        </authorList>
    </citation>
    <scope>NUCLEOTIDE SEQUENCE</scope>
    <source>
        <strain evidence="1">CONS3730D10UFb2</strain>
    </source>
</reference>